<dbReference type="Pfam" id="PF12770">
    <property type="entry name" value="CHAT"/>
    <property type="match status" value="1"/>
</dbReference>
<reference evidence="3 4" key="1">
    <citation type="submission" date="2020-08" db="EMBL/GenBank/DDBJ databases">
        <title>Genomic Encyclopedia of Type Strains, Phase IV (KMG-IV): sequencing the most valuable type-strain genomes for metagenomic binning, comparative biology and taxonomic classification.</title>
        <authorList>
            <person name="Goeker M."/>
        </authorList>
    </citation>
    <scope>NUCLEOTIDE SEQUENCE [LARGE SCALE GENOMIC DNA]</scope>
    <source>
        <strain evidence="3 4">DSM 17498</strain>
    </source>
</reference>
<name>A0A840N413_9BRAD</name>
<dbReference type="PANTHER" id="PTHR10098">
    <property type="entry name" value="RAPSYN-RELATED"/>
    <property type="match status" value="1"/>
</dbReference>
<evidence type="ECO:0000313" key="4">
    <source>
        <dbReference type="Proteomes" id="UP000521227"/>
    </source>
</evidence>
<protein>
    <submittedName>
        <fullName evidence="3">CHAT domain-containing protein</fullName>
    </submittedName>
</protein>
<proteinExistence type="predicted"/>
<dbReference type="PANTHER" id="PTHR10098:SF108">
    <property type="entry name" value="TETRATRICOPEPTIDE REPEAT PROTEIN 28"/>
    <property type="match status" value="1"/>
</dbReference>
<dbReference type="SUPFAM" id="SSF48452">
    <property type="entry name" value="TPR-like"/>
    <property type="match status" value="3"/>
</dbReference>
<evidence type="ECO:0000256" key="1">
    <source>
        <dbReference type="SAM" id="SignalP"/>
    </source>
</evidence>
<evidence type="ECO:0000313" key="3">
    <source>
        <dbReference type="EMBL" id="MBB5055085.1"/>
    </source>
</evidence>
<dbReference type="Proteomes" id="UP000521227">
    <property type="component" value="Unassembled WGS sequence"/>
</dbReference>
<evidence type="ECO:0000259" key="2">
    <source>
        <dbReference type="Pfam" id="PF12770"/>
    </source>
</evidence>
<organism evidence="3 4">
    <name type="scientific">Afipia massiliensis</name>
    <dbReference type="NCBI Taxonomy" id="211460"/>
    <lineage>
        <taxon>Bacteria</taxon>
        <taxon>Pseudomonadati</taxon>
        <taxon>Pseudomonadota</taxon>
        <taxon>Alphaproteobacteria</taxon>
        <taxon>Hyphomicrobiales</taxon>
        <taxon>Nitrobacteraceae</taxon>
        <taxon>Afipia</taxon>
    </lineage>
</organism>
<dbReference type="EMBL" id="JACHIJ010000011">
    <property type="protein sequence ID" value="MBB5055085.1"/>
    <property type="molecule type" value="Genomic_DNA"/>
</dbReference>
<dbReference type="Gene3D" id="1.25.40.10">
    <property type="entry name" value="Tetratricopeptide repeat domain"/>
    <property type="match status" value="2"/>
</dbReference>
<dbReference type="InterPro" id="IPR011990">
    <property type="entry name" value="TPR-like_helical_dom_sf"/>
</dbReference>
<feature type="chain" id="PRO_5032829523" evidence="1">
    <location>
        <begin position="20"/>
        <end position="1134"/>
    </location>
</feature>
<dbReference type="AlphaFoldDB" id="A0A840N413"/>
<accession>A0A840N413</accession>
<sequence>MKRSVVLYTAMCGAAITFAGMNAAFALSLEQARESCRNTVGRPIVQACMAGQGKAADAEQRREACRAQASPKVKACVLAALNTANGRANVPIALHKDGKPPSDNVAPGNALPAGFVAPPRTIADITAILESEKPDPATLAKLREDADDEPEKNASQSDLADFYLDRGTARALLGRNYEALGDGEKALAAARSSGDAYFSQRIRIFIGQQKMALGDIKGALQISQFMVKDADRPGQKGYRFLALRSSGQILVQLGDILQAEGYLRSSLALIQEARTSGHPGWRTSYSQKGRNWEGEVESLRATIFETRGQFREAEAAYAKAREWKLASIPDFKNQQHVPPESQFRLAADTDLLNVARMKAKQGRLAEAEVDARKALLGRLRDQGKFNPLTTRFVLGLASILVDEGRYSEAEKLTVTALDIQRTLKIGDDTQFSGQILSQLGAVLTLQRKLPEAAAVYAQLDKAIEKWEPRRREVLELNGSRIDALFASGQIEVGLAAAQALLKREIARIGEKHFDTASARGVLAVGYMKAGRAADAVREFKVAIPVLLAASRENSDDDDSTVVVGRSERLRGIVEAYIQLLASASAASSDVAVETFNLADSIRSQSVQKALSASSARASIKDPALAGLVRKEQDLSKQVNAQLGLLTNILSLPSGDRDEKSVKGVNASIAKLRTDRDNALLDINKRFPSYADLVDPKPPSVDQIKATLASGEAMLSFYFGRDAGFVWAVPKNGPVAFAVIPMTSGELESKVRKLREALEPQAAMISDIPAFDLKLGYELYASLLKPVESGWKQSKSLIVVTNGALGLLPLSLLPVASAEIKADDDPLFASYRNVPWLARTHAVTMVPSAAALRTLRQLPPGKPSRSELIAFGDPYFSKLQEVEAAQADRKVQLADVGAGAVTTRGLPLKRRNSPKLEGVDSAELAMLPRLPDTAEELRSIALALQADPAKVLNLGKDANEKTVKTMDLSGFKILAFATHGLVPGELNGLTQPALALSAPDVSGAEGDGLLSMEEILTLKLDADWVVLSACNTGAGAGAGAEAASGLGRAFFYAGTRALLVTNWSVHSQSARELVTDLFKRQADDVKLTRGEALQQAMMALADGPGYLGSDGKTEFTYAHPLFWAPYSIVGDGGTR</sequence>
<keyword evidence="1" id="KW-0732">Signal</keyword>
<gene>
    <name evidence="3" type="ORF">HNQ36_005096</name>
</gene>
<dbReference type="InterPro" id="IPR024983">
    <property type="entry name" value="CHAT_dom"/>
</dbReference>
<dbReference type="RefSeq" id="WP_184090320.1">
    <property type="nucleotide sequence ID" value="NZ_JACHIJ010000011.1"/>
</dbReference>
<feature type="domain" description="CHAT" evidence="2">
    <location>
        <begin position="774"/>
        <end position="1130"/>
    </location>
</feature>
<comment type="caution">
    <text evidence="3">The sequence shown here is derived from an EMBL/GenBank/DDBJ whole genome shotgun (WGS) entry which is preliminary data.</text>
</comment>
<feature type="signal peptide" evidence="1">
    <location>
        <begin position="1"/>
        <end position="19"/>
    </location>
</feature>